<dbReference type="PANTHER" id="PTHR12786">
    <property type="entry name" value="SPLICING FACTOR SF3A-RELATED"/>
    <property type="match status" value="1"/>
</dbReference>
<dbReference type="Pfam" id="PF11931">
    <property type="entry name" value="SF3a60_Prp9_C"/>
    <property type="match status" value="1"/>
</dbReference>
<comment type="caution">
    <text evidence="8">The sequence shown here is derived from an EMBL/GenBank/DDBJ whole genome shotgun (WGS) entry which is preliminary data.</text>
</comment>
<dbReference type="InterPro" id="IPR051421">
    <property type="entry name" value="RNA_Proc_DNA_Dmg_Regulator"/>
</dbReference>
<dbReference type="STRING" id="67003.A0A1X0P1R3"/>
<dbReference type="VEuPathDB" id="TriTrypDB:TM35_000073180"/>
<dbReference type="InterPro" id="IPR000690">
    <property type="entry name" value="Matrin/U1-C_Znf_C2H2"/>
</dbReference>
<evidence type="ECO:0000256" key="2">
    <source>
        <dbReference type="ARBA" id="ARBA00022723"/>
    </source>
</evidence>
<gene>
    <name evidence="8" type="ORF">TM35_000073180</name>
</gene>
<comment type="subcellular location">
    <subcellularLocation>
        <location evidence="1">Nucleus</location>
    </subcellularLocation>
</comment>
<feature type="compositionally biased region" description="Basic and acidic residues" evidence="6">
    <location>
        <begin position="399"/>
        <end position="413"/>
    </location>
</feature>
<dbReference type="PROSITE" id="PS50171">
    <property type="entry name" value="ZF_MATRIN"/>
    <property type="match status" value="1"/>
</dbReference>
<dbReference type="AlphaFoldDB" id="A0A1X0P1R3"/>
<evidence type="ECO:0000256" key="6">
    <source>
        <dbReference type="SAM" id="MobiDB-lite"/>
    </source>
</evidence>
<evidence type="ECO:0000256" key="5">
    <source>
        <dbReference type="ARBA" id="ARBA00023242"/>
    </source>
</evidence>
<keyword evidence="4" id="KW-0862">Zinc</keyword>
<accession>A0A1X0P1R3</accession>
<feature type="region of interest" description="Disordered" evidence="6">
    <location>
        <begin position="399"/>
        <end position="418"/>
    </location>
</feature>
<keyword evidence="2" id="KW-0479">Metal-binding</keyword>
<dbReference type="Proteomes" id="UP000192257">
    <property type="component" value="Unassembled WGS sequence"/>
</dbReference>
<evidence type="ECO:0000259" key="7">
    <source>
        <dbReference type="PROSITE" id="PS50171"/>
    </source>
</evidence>
<evidence type="ECO:0000256" key="1">
    <source>
        <dbReference type="ARBA" id="ARBA00004123"/>
    </source>
</evidence>
<dbReference type="EMBL" id="NBCO01000007">
    <property type="protein sequence ID" value="ORC90894.1"/>
    <property type="molecule type" value="Genomic_DNA"/>
</dbReference>
<feature type="domain" description="Matrin-type" evidence="7">
    <location>
        <begin position="441"/>
        <end position="472"/>
    </location>
</feature>
<dbReference type="OrthoDB" id="2160351at2759"/>
<keyword evidence="5" id="KW-0539">Nucleus</keyword>
<keyword evidence="3" id="KW-0863">Zinc-finger</keyword>
<evidence type="ECO:0000313" key="9">
    <source>
        <dbReference type="Proteomes" id="UP000192257"/>
    </source>
</evidence>
<dbReference type="GO" id="GO:0008270">
    <property type="term" value="F:zinc ion binding"/>
    <property type="evidence" value="ECO:0007669"/>
    <property type="project" value="UniProtKB-KW"/>
</dbReference>
<keyword evidence="9" id="KW-1185">Reference proteome</keyword>
<evidence type="ECO:0000256" key="3">
    <source>
        <dbReference type="ARBA" id="ARBA00022771"/>
    </source>
</evidence>
<name>A0A1X0P1R3_9TRYP</name>
<dbReference type="RefSeq" id="XP_028884960.1">
    <property type="nucleotide sequence ID" value="XM_029023764.1"/>
</dbReference>
<dbReference type="GO" id="GO:0000398">
    <property type="term" value="P:mRNA splicing, via spliceosome"/>
    <property type="evidence" value="ECO:0007669"/>
    <property type="project" value="InterPro"/>
</dbReference>
<dbReference type="PANTHER" id="PTHR12786:SF2">
    <property type="entry name" value="SPLICING FACTOR 3A SUBUNIT 3"/>
    <property type="match status" value="1"/>
</dbReference>
<evidence type="ECO:0000256" key="4">
    <source>
        <dbReference type="ARBA" id="ARBA00022833"/>
    </source>
</evidence>
<evidence type="ECO:0000313" key="8">
    <source>
        <dbReference type="EMBL" id="ORC90894.1"/>
    </source>
</evidence>
<dbReference type="GO" id="GO:0005681">
    <property type="term" value="C:spliceosomal complex"/>
    <property type="evidence" value="ECO:0007669"/>
    <property type="project" value="InterPro"/>
</dbReference>
<dbReference type="GeneID" id="39983544"/>
<dbReference type="InterPro" id="IPR024598">
    <property type="entry name" value="SF3a60/Prp9_C"/>
</dbReference>
<protein>
    <submittedName>
        <fullName evidence="8">Splicing factor 3A</fullName>
    </submittedName>
</protein>
<reference evidence="8 9" key="1">
    <citation type="submission" date="2017-03" db="EMBL/GenBank/DDBJ databases">
        <title>An alternative strategy for trypanosome survival in the mammalian bloodstream revealed through genome and transcriptome analysis of the ubiquitous bovine parasite Trypanosoma (Megatrypanum) theileri.</title>
        <authorList>
            <person name="Kelly S."/>
            <person name="Ivens A."/>
            <person name="Mott A."/>
            <person name="O'Neill E."/>
            <person name="Emms D."/>
            <person name="Macleod O."/>
            <person name="Voorheis P."/>
            <person name="Matthews J."/>
            <person name="Matthews K."/>
            <person name="Carrington M."/>
        </authorList>
    </citation>
    <scope>NUCLEOTIDE SEQUENCE [LARGE SCALE GENOMIC DNA]</scope>
    <source>
        <strain evidence="8">Edinburgh</strain>
    </source>
</reference>
<proteinExistence type="predicted"/>
<organism evidence="8 9">
    <name type="scientific">Trypanosoma theileri</name>
    <dbReference type="NCBI Taxonomy" id="67003"/>
    <lineage>
        <taxon>Eukaryota</taxon>
        <taxon>Discoba</taxon>
        <taxon>Euglenozoa</taxon>
        <taxon>Kinetoplastea</taxon>
        <taxon>Metakinetoplastina</taxon>
        <taxon>Trypanosomatida</taxon>
        <taxon>Trypanosomatidae</taxon>
        <taxon>Trypanosoma</taxon>
    </lineage>
</organism>
<sequence length="541" mass="61824">MFGGVLEKIRLFEADIEHHIDNIVQQKLLTDITNKRHQILRDHFIMQQAEAIGPIADKLLDLYLDQDEIVEAQEAPSEGDDVLNAAMKEFEAQIADIREYHRTFRDLPPVKSEIDHPDPSMLEGLFSVCERYGSCLDLESHYHHYSDFMLVTSKRAEETNDPLGNGWKGRVEYFSFIPTIPNIILNEIDPFRKVYGFTLYRKFVEGLLTYLIDFYGRVKVMEKDVLLSSLEKCENDSEEYWSKLLEHKKAVVGNNNSNSGGNGITLTEKSTTSTLITPAPLRKYTKAFALWPITYVESMTVKDDGEIPPSLTDVKAVIQAEGKIVMLLQTLLFETLQETEKVLLRDYSKTAEEIEWERKHLQEEFIHSVEEARKKCGSTVESSVAQAAQYDVMTTLAKDETTGETKDTTKAEEDTTTQLLDRDGKPVARWLVQLQQLHKRYYCEVCGGTVYIGPKAFREHFGAERHAEGLRRLGVTHHLKDYEGISSIRMVIAMRDKVLGGKTGFRKRLHEDQEGEEMQDAQGNVITAGAYRRFQISRKGI</sequence>
<dbReference type="GO" id="GO:0003723">
    <property type="term" value="F:RNA binding"/>
    <property type="evidence" value="ECO:0007669"/>
    <property type="project" value="InterPro"/>
</dbReference>